<keyword evidence="9" id="KW-0677">Repeat</keyword>
<evidence type="ECO:0000256" key="2">
    <source>
        <dbReference type="ARBA" id="ARBA00004817"/>
    </source>
</evidence>
<evidence type="ECO:0000256" key="14">
    <source>
        <dbReference type="ARBA" id="ARBA00023235"/>
    </source>
</evidence>
<keyword evidence="6" id="KW-0827">Tyrosine biosynthesis</keyword>
<organism evidence="19 20">
    <name type="scientific">Mycena chlorophos</name>
    <name type="common">Agaric fungus</name>
    <name type="synonym">Agaricus chlorophos</name>
    <dbReference type="NCBI Taxonomy" id="658473"/>
    <lineage>
        <taxon>Eukaryota</taxon>
        <taxon>Fungi</taxon>
        <taxon>Dikarya</taxon>
        <taxon>Basidiomycota</taxon>
        <taxon>Agaricomycotina</taxon>
        <taxon>Agaricomycetes</taxon>
        <taxon>Agaricomycetidae</taxon>
        <taxon>Agaricales</taxon>
        <taxon>Marasmiineae</taxon>
        <taxon>Mycenaceae</taxon>
        <taxon>Mycena</taxon>
    </lineage>
</organism>
<dbReference type="PROSITE" id="PS51169">
    <property type="entry name" value="CHORISMATE_MUT_3"/>
    <property type="match status" value="1"/>
</dbReference>
<dbReference type="InterPro" id="IPR057357">
    <property type="entry name" value="Znf-C2H2_ZFAND2A/B"/>
</dbReference>
<dbReference type="Pfam" id="PF01817">
    <property type="entry name" value="CM_2"/>
    <property type="match status" value="1"/>
</dbReference>
<proteinExistence type="predicted"/>
<evidence type="ECO:0000256" key="6">
    <source>
        <dbReference type="ARBA" id="ARBA00022498"/>
    </source>
</evidence>
<dbReference type="Gene3D" id="1.10.590.10">
    <property type="entry name" value="Chorismate mutase, AroQ class superfamily, eukaryotic"/>
    <property type="match status" value="1"/>
</dbReference>
<evidence type="ECO:0000256" key="7">
    <source>
        <dbReference type="ARBA" id="ARBA00022605"/>
    </source>
</evidence>
<comment type="pathway">
    <text evidence="2">Metabolic intermediate biosynthesis; prephenate biosynthesis; prephenate from chorismate: step 1/1.</text>
</comment>
<evidence type="ECO:0000256" key="1">
    <source>
        <dbReference type="ARBA" id="ARBA00004496"/>
    </source>
</evidence>
<keyword evidence="10 16" id="KW-0863">Zinc-finger</keyword>
<evidence type="ECO:0000256" key="11">
    <source>
        <dbReference type="ARBA" id="ARBA00022833"/>
    </source>
</evidence>
<evidence type="ECO:0000256" key="8">
    <source>
        <dbReference type="ARBA" id="ARBA00022723"/>
    </source>
</evidence>
<evidence type="ECO:0000256" key="10">
    <source>
        <dbReference type="ARBA" id="ARBA00022771"/>
    </source>
</evidence>
<dbReference type="EMBL" id="DF849942">
    <property type="protein sequence ID" value="GAT60218.1"/>
    <property type="molecule type" value="Genomic_DNA"/>
</dbReference>
<evidence type="ECO:0000256" key="17">
    <source>
        <dbReference type="SAM" id="MobiDB-lite"/>
    </source>
</evidence>
<comment type="catalytic activity">
    <reaction evidence="15">
        <text>chorismate = prephenate</text>
        <dbReference type="Rhea" id="RHEA:13897"/>
        <dbReference type="ChEBI" id="CHEBI:29748"/>
        <dbReference type="ChEBI" id="CHEBI:29934"/>
        <dbReference type="EC" id="5.4.99.5"/>
    </reaction>
    <physiologicalReaction direction="left-to-right" evidence="15">
        <dbReference type="Rhea" id="RHEA:13898"/>
    </physiologicalReaction>
</comment>
<gene>
    <name evidence="19" type="ORF">MCHLO_16394</name>
</gene>
<evidence type="ECO:0000259" key="18">
    <source>
        <dbReference type="PROSITE" id="PS51039"/>
    </source>
</evidence>
<sequence>MDSQVLNVGRQCTHPSCMLVDFLPYTCQHCKGSYCADHFRVAAHNCPKFDAAKYDRVSPNCPLCNLVVSVRAGQDPNEAVENHFLVDCSVLTGRVKSKAPVCARPRCGKTLFAPISCTKCQKQFCPAHRFPADHICMPATTARTGGLTAGSKLLELNTKATAAGAKTVGAIKAAASAAQASASSRAAAASSRATAAPSTGAASSSKPTIPVPAVFSKTDRRAKAERESRRKAMQERAKKGLLSEEEKLILASEEAELAKSQQHGDDDKCTIISDFRAISKLNPGHIALTMQSQNFMTGDPLSLDRIRGVLIRLEDTIIFSLIERAQFAQNPRIYQRGAFPELKASGFEGSWLEWFLKETETFHAKARRYTSPDEYPFTPPTALPSPVLPPLAFPDILYPNTVNANASIQSFYVRTIVPRITRRATAVLAASKRAKGITGDDEYEDDGNYGSAATIDVEALQAISKRVHYGKFVSESKFQDNPGAFIPHILTPNREALEALITKPEVERKLLVRLRKKAETYAQDFGPDGDYKRDAEGNVEAIKIDVDGVVDLYESFIIPLTKEIEVDYLLQRLKGLSNEEIDTLKQKTVAT</sequence>
<keyword evidence="11" id="KW-0862">Zinc</keyword>
<keyword evidence="20" id="KW-1185">Reference proteome</keyword>
<keyword evidence="12" id="KW-0057">Aromatic amino acid biosynthesis</keyword>
<dbReference type="Pfam" id="PF25403">
    <property type="entry name" value="zf-C2H2_ZFAND2"/>
    <property type="match status" value="1"/>
</dbReference>
<evidence type="ECO:0000256" key="4">
    <source>
        <dbReference type="ARBA" id="ARBA00020296"/>
    </source>
</evidence>
<dbReference type="PANTHER" id="PTHR21145:SF12">
    <property type="entry name" value="CHORISMATE MUTASE"/>
    <property type="match status" value="1"/>
</dbReference>
<comment type="subcellular location">
    <subcellularLocation>
        <location evidence="1">Cytoplasm</location>
    </subcellularLocation>
</comment>
<dbReference type="NCBIfam" id="TIGR01802">
    <property type="entry name" value="CM_pl-yst"/>
    <property type="match status" value="1"/>
</dbReference>
<keyword evidence="14" id="KW-0413">Isomerase</keyword>
<dbReference type="SMART" id="SM00154">
    <property type="entry name" value="ZnF_AN1"/>
    <property type="match status" value="2"/>
</dbReference>
<evidence type="ECO:0000256" key="12">
    <source>
        <dbReference type="ARBA" id="ARBA00023141"/>
    </source>
</evidence>
<protein>
    <recommendedName>
        <fullName evidence="4">Chorismate mutase</fullName>
        <ecNumber evidence="3">5.4.99.5</ecNumber>
    </recommendedName>
</protein>
<keyword evidence="7" id="KW-0028">Amino-acid biosynthesis</keyword>
<dbReference type="Gene3D" id="4.10.1110.10">
    <property type="entry name" value="AN1-like Zinc finger"/>
    <property type="match status" value="2"/>
</dbReference>
<dbReference type="Pfam" id="PF01428">
    <property type="entry name" value="zf-AN1"/>
    <property type="match status" value="2"/>
</dbReference>
<keyword evidence="5" id="KW-0963">Cytoplasm</keyword>
<accession>A0ABQ0MAG6</accession>
<name>A0ABQ0MAG6_MYCCL</name>
<evidence type="ECO:0000313" key="19">
    <source>
        <dbReference type="EMBL" id="GAT60218.1"/>
    </source>
</evidence>
<feature type="region of interest" description="Disordered" evidence="17">
    <location>
        <begin position="197"/>
        <end position="239"/>
    </location>
</feature>
<dbReference type="InterPro" id="IPR036263">
    <property type="entry name" value="Chorismate_II_sf"/>
</dbReference>
<evidence type="ECO:0000256" key="16">
    <source>
        <dbReference type="PROSITE-ProRule" id="PRU00449"/>
    </source>
</evidence>
<dbReference type="PROSITE" id="PS51039">
    <property type="entry name" value="ZF_AN1"/>
    <property type="match status" value="1"/>
</dbReference>
<dbReference type="InterPro" id="IPR037039">
    <property type="entry name" value="CM_AroQ_sf_eucaryotic"/>
</dbReference>
<keyword evidence="8" id="KW-0479">Metal-binding</keyword>
<feature type="compositionally biased region" description="Basic and acidic residues" evidence="17">
    <location>
        <begin position="217"/>
        <end position="239"/>
    </location>
</feature>
<dbReference type="EC" id="5.4.99.5" evidence="3"/>
<dbReference type="SUPFAM" id="SSF48600">
    <property type="entry name" value="Chorismate mutase II"/>
    <property type="match status" value="1"/>
</dbReference>
<evidence type="ECO:0000256" key="3">
    <source>
        <dbReference type="ARBA" id="ARBA00012404"/>
    </source>
</evidence>
<dbReference type="Proteomes" id="UP000815677">
    <property type="component" value="Unassembled WGS sequence"/>
</dbReference>
<dbReference type="InterPro" id="IPR008238">
    <property type="entry name" value="Chorismate_mutase_AroQ_euk"/>
</dbReference>
<evidence type="ECO:0000313" key="20">
    <source>
        <dbReference type="Proteomes" id="UP000815677"/>
    </source>
</evidence>
<keyword evidence="13" id="KW-0584">Phenylalanine biosynthesis</keyword>
<evidence type="ECO:0000256" key="13">
    <source>
        <dbReference type="ARBA" id="ARBA00023222"/>
    </source>
</evidence>
<dbReference type="InterPro" id="IPR000058">
    <property type="entry name" value="Znf_AN1"/>
</dbReference>
<evidence type="ECO:0000256" key="15">
    <source>
        <dbReference type="ARBA" id="ARBA00023979"/>
    </source>
</evidence>
<evidence type="ECO:0000256" key="5">
    <source>
        <dbReference type="ARBA" id="ARBA00022490"/>
    </source>
</evidence>
<dbReference type="InterPro" id="IPR035896">
    <property type="entry name" value="AN1-like_Znf"/>
</dbReference>
<dbReference type="InterPro" id="IPR002701">
    <property type="entry name" value="CM_II_prokaryot"/>
</dbReference>
<reference evidence="19" key="1">
    <citation type="submission" date="2014-09" db="EMBL/GenBank/DDBJ databases">
        <title>Genome sequence of the luminous mushroom Mycena chlorophos for searching fungal bioluminescence genes.</title>
        <authorList>
            <person name="Tanaka Y."/>
            <person name="Kasuga D."/>
            <person name="Oba Y."/>
            <person name="Hase S."/>
            <person name="Sato K."/>
            <person name="Oba Y."/>
            <person name="Sakakibara Y."/>
        </authorList>
    </citation>
    <scope>NUCLEOTIDE SEQUENCE</scope>
</reference>
<dbReference type="SUPFAM" id="SSF118310">
    <property type="entry name" value="AN1-like Zinc finger"/>
    <property type="match status" value="2"/>
</dbReference>
<feature type="domain" description="AN1-type" evidence="18">
    <location>
        <begin position="96"/>
        <end position="144"/>
    </location>
</feature>
<evidence type="ECO:0000256" key="9">
    <source>
        <dbReference type="ARBA" id="ARBA00022737"/>
    </source>
</evidence>
<dbReference type="PANTHER" id="PTHR21145">
    <property type="entry name" value="CHORISMATE MUTASE"/>
    <property type="match status" value="1"/>
</dbReference>